<name>A0A284VQG0_9EURY</name>
<reference evidence="2" key="1">
    <citation type="submission" date="2017-06" db="EMBL/GenBank/DDBJ databases">
        <authorList>
            <person name="Cremers G."/>
        </authorList>
    </citation>
    <scope>NUCLEOTIDE SEQUENCE [LARGE SCALE GENOMIC DNA]</scope>
</reference>
<dbReference type="EMBL" id="FZMP01000183">
    <property type="protein sequence ID" value="SNQ61514.1"/>
    <property type="molecule type" value="Genomic_DNA"/>
</dbReference>
<dbReference type="SUPFAM" id="SSF102588">
    <property type="entry name" value="LmbE-like"/>
    <property type="match status" value="1"/>
</dbReference>
<dbReference type="AlphaFoldDB" id="A0A284VQG0"/>
<evidence type="ECO:0008006" key="3">
    <source>
        <dbReference type="Google" id="ProtNLM"/>
    </source>
</evidence>
<dbReference type="Gene3D" id="3.40.50.10320">
    <property type="entry name" value="LmbE-like"/>
    <property type="match status" value="1"/>
</dbReference>
<keyword evidence="2" id="KW-1185">Reference proteome</keyword>
<evidence type="ECO:0000313" key="2">
    <source>
        <dbReference type="Proteomes" id="UP000218615"/>
    </source>
</evidence>
<sequence>MKNEIRTILVSPHSDDIAFSLGGTLLQDFFRGPSLMVTIFTKSNFSPCIKIPGSEKISKIRHLEDVEFADRLEIKFQSFGFSEPPLRGYSRRDIFANNDPASDPIYTKVYHALSKLIKSSECELIVSPMGLGNHIDHIITCNVCCRIARENNIRIVFYEDLHYASQLTFKQIKVRANSISPDLQPWRINITPEFNHKIENIKLYKTQARRIFQTMIKSHALRLGIENKSLRELVVPDNLFKYLLFLFTNKCVQIPLYERIWHTGMEGQDEHSANST</sequence>
<dbReference type="InterPro" id="IPR024078">
    <property type="entry name" value="LmbE-like_dom_sf"/>
</dbReference>
<dbReference type="Pfam" id="PF02585">
    <property type="entry name" value="PIG-L"/>
    <property type="match status" value="1"/>
</dbReference>
<proteinExistence type="predicted"/>
<accession>A0A284VQG0</accession>
<organism evidence="1 2">
    <name type="scientific">Candidatus Methanoperedens nitratireducens</name>
    <dbReference type="NCBI Taxonomy" id="1392998"/>
    <lineage>
        <taxon>Archaea</taxon>
        <taxon>Methanobacteriati</taxon>
        <taxon>Methanobacteriota</taxon>
        <taxon>Stenosarchaea group</taxon>
        <taxon>Methanomicrobia</taxon>
        <taxon>Methanosarcinales</taxon>
        <taxon>ANME-2 cluster</taxon>
        <taxon>Candidatus Methanoperedentaceae</taxon>
        <taxon>Candidatus Methanoperedens</taxon>
    </lineage>
</organism>
<gene>
    <name evidence="1" type="ORF">MNV_380014</name>
</gene>
<protein>
    <recommendedName>
        <fullName evidence="3">LmbE-like protein</fullName>
    </recommendedName>
</protein>
<dbReference type="Proteomes" id="UP000218615">
    <property type="component" value="Unassembled WGS sequence"/>
</dbReference>
<dbReference type="RefSeq" id="WP_179293967.1">
    <property type="nucleotide sequence ID" value="NZ_FZMP01000183.1"/>
</dbReference>
<dbReference type="OrthoDB" id="144710at2157"/>
<evidence type="ECO:0000313" key="1">
    <source>
        <dbReference type="EMBL" id="SNQ61514.1"/>
    </source>
</evidence>
<dbReference type="InterPro" id="IPR003737">
    <property type="entry name" value="GlcNAc_PI_deacetylase-related"/>
</dbReference>